<dbReference type="EMBL" id="JAJSOF020000036">
    <property type="protein sequence ID" value="KAJ4429034.1"/>
    <property type="molecule type" value="Genomic_DNA"/>
</dbReference>
<name>A0ABQ8S586_PERAM</name>
<accession>A0ABQ8S586</accession>
<reference evidence="1 2" key="1">
    <citation type="journal article" date="2022" name="Allergy">
        <title>Genome assembly and annotation of Periplaneta americana reveal a comprehensive cockroach allergen profile.</title>
        <authorList>
            <person name="Wang L."/>
            <person name="Xiong Q."/>
            <person name="Saelim N."/>
            <person name="Wang L."/>
            <person name="Nong W."/>
            <person name="Wan A.T."/>
            <person name="Shi M."/>
            <person name="Liu X."/>
            <person name="Cao Q."/>
            <person name="Hui J.H.L."/>
            <person name="Sookrung N."/>
            <person name="Leung T.F."/>
            <person name="Tungtrongchitr A."/>
            <person name="Tsui S.K.W."/>
        </authorList>
    </citation>
    <scope>NUCLEOTIDE SEQUENCE [LARGE SCALE GENOMIC DNA]</scope>
    <source>
        <strain evidence="1">PWHHKU_190912</strain>
    </source>
</reference>
<proteinExistence type="predicted"/>
<evidence type="ECO:0000313" key="2">
    <source>
        <dbReference type="Proteomes" id="UP001148838"/>
    </source>
</evidence>
<evidence type="ECO:0000313" key="1">
    <source>
        <dbReference type="EMBL" id="KAJ4429034.1"/>
    </source>
</evidence>
<gene>
    <name evidence="1" type="ORF">ANN_26030</name>
</gene>
<organism evidence="1 2">
    <name type="scientific">Periplaneta americana</name>
    <name type="common">American cockroach</name>
    <name type="synonym">Blatta americana</name>
    <dbReference type="NCBI Taxonomy" id="6978"/>
    <lineage>
        <taxon>Eukaryota</taxon>
        <taxon>Metazoa</taxon>
        <taxon>Ecdysozoa</taxon>
        <taxon>Arthropoda</taxon>
        <taxon>Hexapoda</taxon>
        <taxon>Insecta</taxon>
        <taxon>Pterygota</taxon>
        <taxon>Neoptera</taxon>
        <taxon>Polyneoptera</taxon>
        <taxon>Dictyoptera</taxon>
        <taxon>Blattodea</taxon>
        <taxon>Blattoidea</taxon>
        <taxon>Blattidae</taxon>
        <taxon>Blattinae</taxon>
        <taxon>Periplaneta</taxon>
    </lineage>
</organism>
<protein>
    <submittedName>
        <fullName evidence="1">Uncharacterized protein</fullName>
    </submittedName>
</protein>
<sequence length="162" mass="18220">MAAKQLIHIGAYGSQSDGGIFRNSVFGHRLTNNLLPLPQPASPLKKNLMRPYSKASLLNLKRKIYNFRHSRGRLSEIDAAEKIYCPQMFVDREVSGEIEAGEWRKNVPENGALQELRINHIRLGARNAASEALETREELADYFMTPAGAIARQAEYVLRGLQ</sequence>
<dbReference type="Proteomes" id="UP001148838">
    <property type="component" value="Unassembled WGS sequence"/>
</dbReference>
<comment type="caution">
    <text evidence="1">The sequence shown here is derived from an EMBL/GenBank/DDBJ whole genome shotgun (WGS) entry which is preliminary data.</text>
</comment>
<keyword evidence="2" id="KW-1185">Reference proteome</keyword>